<dbReference type="AlphaFoldDB" id="A0A4Z2FC08"/>
<gene>
    <name evidence="2" type="ORF">EYF80_051376</name>
</gene>
<evidence type="ECO:0000313" key="3">
    <source>
        <dbReference type="Proteomes" id="UP000314294"/>
    </source>
</evidence>
<protein>
    <submittedName>
        <fullName evidence="2">Uncharacterized protein</fullName>
    </submittedName>
</protein>
<comment type="caution">
    <text evidence="2">The sequence shown here is derived from an EMBL/GenBank/DDBJ whole genome shotgun (WGS) entry which is preliminary data.</text>
</comment>
<accession>A0A4Z2FC08</accession>
<dbReference type="EMBL" id="SRLO01001370">
    <property type="protein sequence ID" value="TNN38451.1"/>
    <property type="molecule type" value="Genomic_DNA"/>
</dbReference>
<name>A0A4Z2FC08_9TELE</name>
<evidence type="ECO:0000256" key="1">
    <source>
        <dbReference type="SAM" id="MobiDB-lite"/>
    </source>
</evidence>
<organism evidence="2 3">
    <name type="scientific">Liparis tanakae</name>
    <name type="common">Tanaka's snailfish</name>
    <dbReference type="NCBI Taxonomy" id="230148"/>
    <lineage>
        <taxon>Eukaryota</taxon>
        <taxon>Metazoa</taxon>
        <taxon>Chordata</taxon>
        <taxon>Craniata</taxon>
        <taxon>Vertebrata</taxon>
        <taxon>Euteleostomi</taxon>
        <taxon>Actinopterygii</taxon>
        <taxon>Neopterygii</taxon>
        <taxon>Teleostei</taxon>
        <taxon>Neoteleostei</taxon>
        <taxon>Acanthomorphata</taxon>
        <taxon>Eupercaria</taxon>
        <taxon>Perciformes</taxon>
        <taxon>Cottioidei</taxon>
        <taxon>Cottales</taxon>
        <taxon>Liparidae</taxon>
        <taxon>Liparis</taxon>
    </lineage>
</organism>
<proteinExistence type="predicted"/>
<feature type="region of interest" description="Disordered" evidence="1">
    <location>
        <begin position="1"/>
        <end position="24"/>
    </location>
</feature>
<reference evidence="2 3" key="1">
    <citation type="submission" date="2019-03" db="EMBL/GenBank/DDBJ databases">
        <title>First draft genome of Liparis tanakae, snailfish: a comprehensive survey of snailfish specific genes.</title>
        <authorList>
            <person name="Kim W."/>
            <person name="Song I."/>
            <person name="Jeong J.-H."/>
            <person name="Kim D."/>
            <person name="Kim S."/>
            <person name="Ryu S."/>
            <person name="Song J.Y."/>
            <person name="Lee S.K."/>
        </authorList>
    </citation>
    <scope>NUCLEOTIDE SEQUENCE [LARGE SCALE GENOMIC DNA]</scope>
    <source>
        <tissue evidence="2">Muscle</tissue>
    </source>
</reference>
<evidence type="ECO:0000313" key="2">
    <source>
        <dbReference type="EMBL" id="TNN38451.1"/>
    </source>
</evidence>
<sequence>MKRTDTPVTASKRHSGPMSRPLPDQHLLLRQFSRPSAQEPWALPDEACPYADTSASPGPAACSGLLRVVVPEEHSTLV</sequence>
<keyword evidence="3" id="KW-1185">Reference proteome</keyword>
<dbReference type="Proteomes" id="UP000314294">
    <property type="component" value="Unassembled WGS sequence"/>
</dbReference>